<feature type="transmembrane region" description="Helical" evidence="7">
    <location>
        <begin position="1142"/>
        <end position="1166"/>
    </location>
</feature>
<dbReference type="InterPro" id="IPR029063">
    <property type="entry name" value="SAM-dependent_MTases_sf"/>
</dbReference>
<keyword evidence="3 5" id="KW-0808">Transferase</keyword>
<accession>A0A813HRE3</accession>
<feature type="active site" evidence="5">
    <location>
        <position position="815"/>
    </location>
</feature>
<feature type="compositionally biased region" description="Low complexity" evidence="6">
    <location>
        <begin position="527"/>
        <end position="545"/>
    </location>
</feature>
<dbReference type="EC" id="2.1.1.37" evidence="1"/>
<evidence type="ECO:0000256" key="1">
    <source>
        <dbReference type="ARBA" id="ARBA00011975"/>
    </source>
</evidence>
<dbReference type="SUPFAM" id="SSF53335">
    <property type="entry name" value="S-adenosyl-L-methionine-dependent methyltransferases"/>
    <property type="match status" value="1"/>
</dbReference>
<feature type="compositionally biased region" description="Low complexity" evidence="6">
    <location>
        <begin position="641"/>
        <end position="650"/>
    </location>
</feature>
<dbReference type="AlphaFoldDB" id="A0A813HRE3"/>
<feature type="region of interest" description="Disordered" evidence="6">
    <location>
        <begin position="482"/>
        <end position="557"/>
    </location>
</feature>
<feature type="region of interest" description="Disordered" evidence="6">
    <location>
        <begin position="965"/>
        <end position="1012"/>
    </location>
</feature>
<evidence type="ECO:0000256" key="6">
    <source>
        <dbReference type="SAM" id="MobiDB-lite"/>
    </source>
</evidence>
<keyword evidence="7" id="KW-0472">Membrane</keyword>
<dbReference type="PROSITE" id="PS51679">
    <property type="entry name" value="SAM_MT_C5"/>
    <property type="match status" value="1"/>
</dbReference>
<keyword evidence="2 5" id="KW-0489">Methyltransferase</keyword>
<dbReference type="OrthoDB" id="435068at2759"/>
<dbReference type="GO" id="GO:0003886">
    <property type="term" value="F:DNA (cytosine-5-)-methyltransferase activity"/>
    <property type="evidence" value="ECO:0007669"/>
    <property type="project" value="UniProtKB-EC"/>
</dbReference>
<comment type="caution">
    <text evidence="8">The sequence shown here is derived from an EMBL/GenBank/DDBJ whole genome shotgun (WGS) entry which is preliminary data.</text>
</comment>
<keyword evidence="4 5" id="KW-0949">S-adenosyl-L-methionine</keyword>
<sequence length="1199" mass="128853">MAARIPEGQGKGKKESLAAVSSRDVQLLLRFLSERYSPTDCGSSSQSFSWLELSLPLLARGLLQVVSPLTGRPTLTGRSGFAASAIAGSLTVGLVGGAQNMRRKQPRGGGCLSPGRPLSSLLSGLGCKRPGSGRCSWRRASVRQAAADDGGGRESGGRVTSLGTYVKVWVGKVHWAGECGALVTLQHVYDPAGSNLPGQFLALLGAEEADAFQRAMFGRVVGAAGGDDAVCDVRVHHSEVAAGDVRPSADRRGAEAFGELVLRKECLVDWEEAQQHGSDAPADLRLLSDVLDARELRLRTSVGEALATAQRLAVPALVCVGYLLHSAQICLDRALLEGAMCSESTSDEESCDLELRELGERLAAWEADAKETGPEASAAGVLLRDLNAFAWFWLLHQGSVTPAAAAAAGTSAGGSHAAAAHVVGDVREEASEAAAKSSALAANWQSFRVFRERYLLLGRYMHAGSRYAHCWEDNSSWSGDASCMEEGSCSSGPTPRSPHSEERQPVKRRKLMGQMRLPAADASPEDSVSTTASPSPSASEVPSSERSARQSRGIGAGERKPLPVVAFASGYEAAVLTRAPSLPKPSVPIPKAGRAAVVPVGGGRAAGRGRGRGRGRGAGSRETGRGLRGGRGAKKQPAPGPSASTAAALSMPHSGPKGRRRRQVPVPPAREASSSMGEGGGGSSSSSSRFPERCWARKMCQQLHKELLESSQGPTGLGCRPLRFGTDCAGAEAPWFALRDISRELSQQLGVAMSVDHLFACDIEWACRHFISRNSRPAALFCDLLARDRISQCVRAERPRLVPSGLDIYVAGFPCKDFSMLNRNRPCLEGPHASIFYGVVQYITRHEPAVFILENVSGLLMERKGEEAPIHEVMATLRNIPHYQVRGWKVNSMDYYLPQNRTRVYIVGVHTQKASLRRPLEKWGDKIKSMKSSPKESAHAYMLDDDQPEVQAEYMRLLERMPSASAERKPLEGSFNAHSSERQHLPGAPKAATSGDGRVPLPSESQLGGGRRGTRWLAKHRLFRAKLGVKRDAKPVVCKGSDWSRFLSVRSQDCLELIAAKLRRQGDFGKTSHEQSEIITEISRGYSYSSSMFRISPCATPNCRLWVYNRGRWMIGREKLALQGFPVDELDLTGLTESNVELLAGNAMSVTMVGLFLYLVLAYVGFPAEAPDAGRTVERGPSKRSQPKVGPVRSAVDLG</sequence>
<keyword evidence="7" id="KW-1133">Transmembrane helix</keyword>
<dbReference type="GO" id="GO:0044027">
    <property type="term" value="P:negative regulation of gene expression via chromosomal CpG island methylation"/>
    <property type="evidence" value="ECO:0007669"/>
    <property type="project" value="TreeGrafter"/>
</dbReference>
<protein>
    <recommendedName>
        <fullName evidence="1">DNA (cytosine-5-)-methyltransferase</fullName>
        <ecNumber evidence="1">2.1.1.37</ecNumber>
    </recommendedName>
</protein>
<dbReference type="InterPro" id="IPR001525">
    <property type="entry name" value="C5_MeTfrase"/>
</dbReference>
<evidence type="ECO:0000313" key="8">
    <source>
        <dbReference type="EMBL" id="CAE8640307.1"/>
    </source>
</evidence>
<evidence type="ECO:0000313" key="9">
    <source>
        <dbReference type="Proteomes" id="UP000654075"/>
    </source>
</evidence>
<name>A0A813HRE3_POLGL</name>
<dbReference type="PANTHER" id="PTHR10629">
    <property type="entry name" value="CYTOSINE-SPECIFIC METHYLTRANSFERASE"/>
    <property type="match status" value="1"/>
</dbReference>
<dbReference type="PANTHER" id="PTHR10629:SF52">
    <property type="entry name" value="DNA (CYTOSINE-5)-METHYLTRANSFERASE 1"/>
    <property type="match status" value="1"/>
</dbReference>
<dbReference type="GO" id="GO:0003677">
    <property type="term" value="F:DNA binding"/>
    <property type="evidence" value="ECO:0007669"/>
    <property type="project" value="TreeGrafter"/>
</dbReference>
<dbReference type="EMBL" id="CAJNNV010032552">
    <property type="protein sequence ID" value="CAE8640307.1"/>
    <property type="molecule type" value="Genomic_DNA"/>
</dbReference>
<evidence type="ECO:0000256" key="4">
    <source>
        <dbReference type="ARBA" id="ARBA00022691"/>
    </source>
</evidence>
<keyword evidence="7" id="KW-0812">Transmembrane</keyword>
<proteinExistence type="inferred from homology"/>
<dbReference type="Pfam" id="PF00145">
    <property type="entry name" value="DNA_methylase"/>
    <property type="match status" value="1"/>
</dbReference>
<dbReference type="PRINTS" id="PR00105">
    <property type="entry name" value="C5METTRFRASE"/>
</dbReference>
<dbReference type="GO" id="GO:0005634">
    <property type="term" value="C:nucleus"/>
    <property type="evidence" value="ECO:0007669"/>
    <property type="project" value="TreeGrafter"/>
</dbReference>
<reference evidence="8" key="1">
    <citation type="submission" date="2021-02" db="EMBL/GenBank/DDBJ databases">
        <authorList>
            <person name="Dougan E. K."/>
            <person name="Rhodes N."/>
            <person name="Thang M."/>
            <person name="Chan C."/>
        </authorList>
    </citation>
    <scope>NUCLEOTIDE SEQUENCE</scope>
</reference>
<keyword evidence="9" id="KW-1185">Reference proteome</keyword>
<evidence type="ECO:0000256" key="5">
    <source>
        <dbReference type="PROSITE-ProRule" id="PRU01016"/>
    </source>
</evidence>
<evidence type="ECO:0000256" key="7">
    <source>
        <dbReference type="SAM" id="Phobius"/>
    </source>
</evidence>
<organism evidence="8 9">
    <name type="scientific">Polarella glacialis</name>
    <name type="common">Dinoflagellate</name>
    <dbReference type="NCBI Taxonomy" id="89957"/>
    <lineage>
        <taxon>Eukaryota</taxon>
        <taxon>Sar</taxon>
        <taxon>Alveolata</taxon>
        <taxon>Dinophyceae</taxon>
        <taxon>Suessiales</taxon>
        <taxon>Suessiaceae</taxon>
        <taxon>Polarella</taxon>
    </lineage>
</organism>
<comment type="similarity">
    <text evidence="5">Belongs to the class I-like SAM-binding methyltransferase superfamily. C5-methyltransferase family.</text>
</comment>
<evidence type="ECO:0000256" key="2">
    <source>
        <dbReference type="ARBA" id="ARBA00022603"/>
    </source>
</evidence>
<gene>
    <name evidence="8" type="ORF">PGLA1383_LOCUS55204</name>
</gene>
<evidence type="ECO:0000256" key="3">
    <source>
        <dbReference type="ARBA" id="ARBA00022679"/>
    </source>
</evidence>
<feature type="region of interest" description="Disordered" evidence="6">
    <location>
        <begin position="1174"/>
        <end position="1199"/>
    </location>
</feature>
<dbReference type="Proteomes" id="UP000654075">
    <property type="component" value="Unassembled WGS sequence"/>
</dbReference>
<feature type="region of interest" description="Disordered" evidence="6">
    <location>
        <begin position="599"/>
        <end position="690"/>
    </location>
</feature>
<dbReference type="InterPro" id="IPR050390">
    <property type="entry name" value="C5-Methyltransferase"/>
</dbReference>
<dbReference type="GO" id="GO:0032259">
    <property type="term" value="P:methylation"/>
    <property type="evidence" value="ECO:0007669"/>
    <property type="project" value="UniProtKB-KW"/>
</dbReference>
<dbReference type="Gene3D" id="3.40.50.150">
    <property type="entry name" value="Vaccinia Virus protein VP39"/>
    <property type="match status" value="1"/>
</dbReference>